<gene>
    <name evidence="3" type="ORF">UFOPK1392_02310</name>
</gene>
<name>A0A6J5YGG3_9ZZZZ</name>
<protein>
    <submittedName>
        <fullName evidence="3">Unannotated protein</fullName>
    </submittedName>
</protein>
<dbReference type="PANTHER" id="PTHR21661:SF35">
    <property type="entry name" value="EPOXIDE HYDROLASE"/>
    <property type="match status" value="1"/>
</dbReference>
<dbReference type="GO" id="GO:0097176">
    <property type="term" value="P:epoxide metabolic process"/>
    <property type="evidence" value="ECO:0007669"/>
    <property type="project" value="TreeGrafter"/>
</dbReference>
<reference evidence="3" key="1">
    <citation type="submission" date="2020-05" db="EMBL/GenBank/DDBJ databases">
        <authorList>
            <person name="Chiriac C."/>
            <person name="Salcher M."/>
            <person name="Ghai R."/>
            <person name="Kavagutti S V."/>
        </authorList>
    </citation>
    <scope>NUCLEOTIDE SEQUENCE</scope>
</reference>
<accession>A0A6J5YGG3</accession>
<dbReference type="AlphaFoldDB" id="A0A6J5YGG3"/>
<comment type="similarity">
    <text evidence="1">Belongs to the peptidase S33 family.</text>
</comment>
<proteinExistence type="inferred from homology"/>
<keyword evidence="2" id="KW-0378">Hydrolase</keyword>
<dbReference type="GO" id="GO:0004301">
    <property type="term" value="F:epoxide hydrolase activity"/>
    <property type="evidence" value="ECO:0007669"/>
    <property type="project" value="TreeGrafter"/>
</dbReference>
<dbReference type="InterPro" id="IPR029058">
    <property type="entry name" value="AB_hydrolase_fold"/>
</dbReference>
<dbReference type="Gene3D" id="3.40.50.1820">
    <property type="entry name" value="alpha/beta hydrolase"/>
    <property type="match status" value="1"/>
</dbReference>
<dbReference type="EMBL" id="CAEMXZ010000166">
    <property type="protein sequence ID" value="CAB4324535.1"/>
    <property type="molecule type" value="Genomic_DNA"/>
</dbReference>
<evidence type="ECO:0000313" key="3">
    <source>
        <dbReference type="EMBL" id="CAB4324535.1"/>
    </source>
</evidence>
<organism evidence="3">
    <name type="scientific">freshwater metagenome</name>
    <dbReference type="NCBI Taxonomy" id="449393"/>
    <lineage>
        <taxon>unclassified sequences</taxon>
        <taxon>metagenomes</taxon>
        <taxon>ecological metagenomes</taxon>
    </lineage>
</organism>
<evidence type="ECO:0000256" key="2">
    <source>
        <dbReference type="ARBA" id="ARBA00022801"/>
    </source>
</evidence>
<evidence type="ECO:0000256" key="1">
    <source>
        <dbReference type="ARBA" id="ARBA00010088"/>
    </source>
</evidence>
<sequence>MYPYELLQTPRAWGEKRYNLVYWAEEARGGHFAAFERPEAFVADVRAFARVVR</sequence>
<dbReference type="SUPFAM" id="SSF53474">
    <property type="entry name" value="alpha/beta-Hydrolases"/>
    <property type="match status" value="1"/>
</dbReference>
<dbReference type="PANTHER" id="PTHR21661">
    <property type="entry name" value="EPOXIDE HYDROLASE 1-RELATED"/>
    <property type="match status" value="1"/>
</dbReference>